<reference evidence="9 10" key="1">
    <citation type="submission" date="2021-02" db="EMBL/GenBank/DDBJ databases">
        <title>Safari Cat Assemblies.</title>
        <authorList>
            <person name="Bredemeyer K.R."/>
            <person name="Murphy W.J."/>
        </authorList>
    </citation>
    <scope>NUCLEOTIDE SEQUENCE [LARGE SCALE GENOMIC DNA]</scope>
</reference>
<accession>A0ABI7WRY3</accession>
<evidence type="ECO:0000313" key="9">
    <source>
        <dbReference type="Ensembl" id="ENSFCTP00005012551.1"/>
    </source>
</evidence>
<sequence length="559" mass="62795">MESEDFLGPLCLSVFVFLCFVLWTYWTDVMGQTQTTPLSIMTNHFKDVRGRANNLSVEVRKGRWQFFCSSEWPTFNVGWPPEGTFDLPTIHRVRSVLSRHKTGHLDQLPYIITWQDLVEDPPSWLKPFLAPLPPEPKPILALQGTKKKKSLTQPSAPLYPVLQGGAEEELIFPPVYSPSRMPEEHHPPPPGEADAVPRAGGGKAPGGSLPFTRQKAQREQSASAADSTLLPLRDTGPPDTEGNQPHHCWPFATSDLYNWKAQNPKFSEKLAGLVDLLDSVLFTHQPTWDDCQQLLQVLFTTEERERILNEARKLVPGADGNPTTNQAQIDASFPLTRPQWDFNTAEGKERLRVYRQTLMGGLRMAARKPTNLAKVGNVQQGKDESPAAFLERIREAFRTYTPMDPEAPESKAAVTMAFVNQSAIDIRRKLQKIDRLGEKSLQDLLVVAEKVYNNREPPEDKQARAMAAASSKQTRDLARILLAIIADSPEERDRRLRQLADDARKGKGTTKGGKQRLQKDQCAYCKEIGHWARDCPKRAGGKGSKTDRVKVRELDELSD</sequence>
<keyword evidence="3" id="KW-1043">Host membrane</keyword>
<keyword evidence="5" id="KW-0479">Metal-binding</keyword>
<feature type="domain" description="CCHC-type" evidence="8">
    <location>
        <begin position="522"/>
        <end position="537"/>
    </location>
</feature>
<dbReference type="InterPro" id="IPR008919">
    <property type="entry name" value="Retrov_capsid_N"/>
</dbReference>
<feature type="region of interest" description="Disordered" evidence="6">
    <location>
        <begin position="534"/>
        <end position="559"/>
    </location>
</feature>
<comment type="subcellular location">
    <subcellularLocation>
        <location evidence="1">Host cell membrane</location>
    </subcellularLocation>
</comment>
<feature type="transmembrane region" description="Helical" evidence="7">
    <location>
        <begin position="6"/>
        <end position="26"/>
    </location>
</feature>
<dbReference type="InterPro" id="IPR050462">
    <property type="entry name" value="Retroviral_Gag-Pol_poly"/>
</dbReference>
<dbReference type="InterPro" id="IPR003036">
    <property type="entry name" value="Gag_P30"/>
</dbReference>
<evidence type="ECO:0000256" key="3">
    <source>
        <dbReference type="ARBA" id="ARBA00022870"/>
    </source>
</evidence>
<evidence type="ECO:0000256" key="1">
    <source>
        <dbReference type="ARBA" id="ARBA00004165"/>
    </source>
</evidence>
<keyword evidence="7" id="KW-0812">Transmembrane</keyword>
<dbReference type="PROSITE" id="PS50158">
    <property type="entry name" value="ZF_CCHC"/>
    <property type="match status" value="1"/>
</dbReference>
<dbReference type="InterPro" id="IPR036875">
    <property type="entry name" value="Znf_CCHC_sf"/>
</dbReference>
<keyword evidence="7" id="KW-1133">Transmembrane helix</keyword>
<dbReference type="Ensembl" id="ENSFCTT00005018994.1">
    <property type="protein sequence ID" value="ENSFCTP00005012551.1"/>
    <property type="gene ID" value="ENSFCTG00005006860.1"/>
</dbReference>
<dbReference type="SUPFAM" id="SSF47943">
    <property type="entry name" value="Retrovirus capsid protein, N-terminal core domain"/>
    <property type="match status" value="1"/>
</dbReference>
<keyword evidence="5" id="KW-0862">Zinc</keyword>
<protein>
    <recommendedName>
        <fullName evidence="8">CCHC-type domain-containing protein</fullName>
    </recommendedName>
</protein>
<keyword evidence="2" id="KW-1032">Host cell membrane</keyword>
<reference evidence="9" key="3">
    <citation type="submission" date="2025-09" db="UniProtKB">
        <authorList>
            <consortium name="Ensembl"/>
        </authorList>
    </citation>
    <scope>IDENTIFICATION</scope>
    <source>
        <strain evidence="9">breed Abyssinian</strain>
    </source>
</reference>
<dbReference type="Pfam" id="PF00098">
    <property type="entry name" value="zf-CCHC"/>
    <property type="match status" value="1"/>
</dbReference>
<dbReference type="InterPro" id="IPR010999">
    <property type="entry name" value="Retrovr_matrix"/>
</dbReference>
<dbReference type="GeneTree" id="ENSGT01100000263878"/>
<dbReference type="InterPro" id="IPR000840">
    <property type="entry name" value="G_retro_matrix"/>
</dbReference>
<dbReference type="InterPro" id="IPR036946">
    <property type="entry name" value="G_retro_matrix_sf"/>
</dbReference>
<feature type="compositionally biased region" description="Basic and acidic residues" evidence="6">
    <location>
        <begin position="544"/>
        <end position="559"/>
    </location>
</feature>
<dbReference type="SUPFAM" id="SSF47836">
    <property type="entry name" value="Retroviral matrix proteins"/>
    <property type="match status" value="1"/>
</dbReference>
<evidence type="ECO:0000256" key="7">
    <source>
        <dbReference type="SAM" id="Phobius"/>
    </source>
</evidence>
<evidence type="ECO:0000256" key="4">
    <source>
        <dbReference type="ARBA" id="ARBA00023136"/>
    </source>
</evidence>
<dbReference type="SMART" id="SM00343">
    <property type="entry name" value="ZnF_C2HC"/>
    <property type="match status" value="1"/>
</dbReference>
<name>A0ABI7WRY3_FELCA</name>
<dbReference type="Pfam" id="PF02093">
    <property type="entry name" value="Gag_p30"/>
    <property type="match status" value="1"/>
</dbReference>
<dbReference type="Gene3D" id="4.10.60.10">
    <property type="entry name" value="Zinc finger, CCHC-type"/>
    <property type="match status" value="1"/>
</dbReference>
<organism evidence="9 10">
    <name type="scientific">Felis catus</name>
    <name type="common">Cat</name>
    <name type="synonym">Felis silvestris catus</name>
    <dbReference type="NCBI Taxonomy" id="9685"/>
    <lineage>
        <taxon>Eukaryota</taxon>
        <taxon>Metazoa</taxon>
        <taxon>Chordata</taxon>
        <taxon>Craniata</taxon>
        <taxon>Vertebrata</taxon>
        <taxon>Euteleostomi</taxon>
        <taxon>Mammalia</taxon>
        <taxon>Eutheria</taxon>
        <taxon>Laurasiatheria</taxon>
        <taxon>Carnivora</taxon>
        <taxon>Feliformia</taxon>
        <taxon>Felidae</taxon>
        <taxon>Felinae</taxon>
        <taxon>Felis</taxon>
    </lineage>
</organism>
<dbReference type="Gene3D" id="1.10.150.180">
    <property type="entry name" value="Gamma-retroviral matrix domain"/>
    <property type="match status" value="1"/>
</dbReference>
<dbReference type="PANTHER" id="PTHR33166">
    <property type="entry name" value="GAG_P30 DOMAIN-CONTAINING PROTEIN"/>
    <property type="match status" value="1"/>
</dbReference>
<feature type="region of interest" description="Disordered" evidence="6">
    <location>
        <begin position="176"/>
        <end position="244"/>
    </location>
</feature>
<evidence type="ECO:0000256" key="6">
    <source>
        <dbReference type="SAM" id="MobiDB-lite"/>
    </source>
</evidence>
<dbReference type="Gene3D" id="1.10.375.10">
    <property type="entry name" value="Human Immunodeficiency Virus Type 1 Capsid Protein"/>
    <property type="match status" value="1"/>
</dbReference>
<dbReference type="SUPFAM" id="SSF57756">
    <property type="entry name" value="Retrovirus zinc finger-like domains"/>
    <property type="match status" value="1"/>
</dbReference>
<proteinExistence type="predicted"/>
<dbReference type="Proteomes" id="UP000823872">
    <property type="component" value="Chromosome D2"/>
</dbReference>
<evidence type="ECO:0000313" key="10">
    <source>
        <dbReference type="Proteomes" id="UP000823872"/>
    </source>
</evidence>
<dbReference type="Pfam" id="PF01140">
    <property type="entry name" value="Gag_MA"/>
    <property type="match status" value="1"/>
</dbReference>
<evidence type="ECO:0000256" key="5">
    <source>
        <dbReference type="PROSITE-ProRule" id="PRU00047"/>
    </source>
</evidence>
<gene>
    <name evidence="9" type="primary">PRPF40B</name>
</gene>
<keyword evidence="5" id="KW-0863">Zinc-finger</keyword>
<evidence type="ECO:0000259" key="8">
    <source>
        <dbReference type="PROSITE" id="PS50158"/>
    </source>
</evidence>
<keyword evidence="10" id="KW-1185">Reference proteome</keyword>
<keyword evidence="4 7" id="KW-0472">Membrane</keyword>
<evidence type="ECO:0000256" key="2">
    <source>
        <dbReference type="ARBA" id="ARBA00022511"/>
    </source>
</evidence>
<dbReference type="InterPro" id="IPR001878">
    <property type="entry name" value="Znf_CCHC"/>
</dbReference>
<reference evidence="9" key="2">
    <citation type="submission" date="2025-08" db="UniProtKB">
        <authorList>
            <consortium name="Ensembl"/>
        </authorList>
    </citation>
    <scope>IDENTIFICATION</scope>
    <source>
        <strain evidence="9">breed Abyssinian</strain>
    </source>
</reference>